<dbReference type="InterPro" id="IPR018691">
    <property type="entry name" value="DUF2188"/>
</dbReference>
<evidence type="ECO:0000313" key="3">
    <source>
        <dbReference type="Proteomes" id="UP000646579"/>
    </source>
</evidence>
<sequence length="75" mass="8499">MANDKNYWTVKHPDGWAVKREGAERATSVHSTQAEAWKETKERAKKTEGEAFLQGEDGQIRERNTYGHDPSDIPG</sequence>
<dbReference type="AlphaFoldDB" id="A0A918RU85"/>
<dbReference type="Proteomes" id="UP000646579">
    <property type="component" value="Unassembled WGS sequence"/>
</dbReference>
<evidence type="ECO:0000313" key="2">
    <source>
        <dbReference type="EMBL" id="GHA12154.1"/>
    </source>
</evidence>
<protein>
    <recommendedName>
        <fullName evidence="4">DUF2188 domain-containing protein</fullName>
    </recommendedName>
</protein>
<evidence type="ECO:0008006" key="4">
    <source>
        <dbReference type="Google" id="ProtNLM"/>
    </source>
</evidence>
<dbReference type="Pfam" id="PF09954">
    <property type="entry name" value="DUF2188"/>
    <property type="match status" value="1"/>
</dbReference>
<reference evidence="2" key="1">
    <citation type="journal article" date="2014" name="Int. J. Syst. Evol. Microbiol.">
        <title>Complete genome sequence of Corynebacterium casei LMG S-19264T (=DSM 44701T), isolated from a smear-ripened cheese.</title>
        <authorList>
            <consortium name="US DOE Joint Genome Institute (JGI-PGF)"/>
            <person name="Walter F."/>
            <person name="Albersmeier A."/>
            <person name="Kalinowski J."/>
            <person name="Ruckert C."/>
        </authorList>
    </citation>
    <scope>NUCLEOTIDE SEQUENCE</scope>
    <source>
        <strain evidence="2">KCTC 32437</strain>
    </source>
</reference>
<gene>
    <name evidence="2" type="ORF">GCM10007989_03220</name>
</gene>
<accession>A0A918RU85</accession>
<dbReference type="RefSeq" id="WP_189422762.1">
    <property type="nucleotide sequence ID" value="NZ_BMZE01000001.1"/>
</dbReference>
<dbReference type="EMBL" id="BMZE01000001">
    <property type="protein sequence ID" value="GHA12154.1"/>
    <property type="molecule type" value="Genomic_DNA"/>
</dbReference>
<reference evidence="2" key="2">
    <citation type="submission" date="2020-09" db="EMBL/GenBank/DDBJ databases">
        <authorList>
            <person name="Sun Q."/>
            <person name="Kim S."/>
        </authorList>
    </citation>
    <scope>NUCLEOTIDE SEQUENCE</scope>
    <source>
        <strain evidence="2">KCTC 32437</strain>
    </source>
</reference>
<feature type="compositionally biased region" description="Basic and acidic residues" evidence="1">
    <location>
        <begin position="36"/>
        <end position="49"/>
    </location>
</feature>
<feature type="region of interest" description="Disordered" evidence="1">
    <location>
        <begin position="21"/>
        <end position="75"/>
    </location>
</feature>
<keyword evidence="3" id="KW-1185">Reference proteome</keyword>
<name>A0A918RU85_9HYPH</name>
<organism evidence="2 3">
    <name type="scientific">Devosia pacifica</name>
    <dbReference type="NCBI Taxonomy" id="1335967"/>
    <lineage>
        <taxon>Bacteria</taxon>
        <taxon>Pseudomonadati</taxon>
        <taxon>Pseudomonadota</taxon>
        <taxon>Alphaproteobacteria</taxon>
        <taxon>Hyphomicrobiales</taxon>
        <taxon>Devosiaceae</taxon>
        <taxon>Devosia</taxon>
    </lineage>
</organism>
<proteinExistence type="predicted"/>
<comment type="caution">
    <text evidence="2">The sequence shown here is derived from an EMBL/GenBank/DDBJ whole genome shotgun (WGS) entry which is preliminary data.</text>
</comment>
<evidence type="ECO:0000256" key="1">
    <source>
        <dbReference type="SAM" id="MobiDB-lite"/>
    </source>
</evidence>
<feature type="compositionally biased region" description="Basic and acidic residues" evidence="1">
    <location>
        <begin position="58"/>
        <end position="75"/>
    </location>
</feature>